<keyword evidence="8" id="KW-0067">ATP-binding</keyword>
<dbReference type="FunCoup" id="B4NCT8">
    <property type="interactions" value="2318"/>
</dbReference>
<feature type="domain" description="ABC transporter" evidence="13">
    <location>
        <begin position="684"/>
        <end position="898"/>
    </location>
</feature>
<keyword evidence="9" id="KW-0010">Activator</keyword>
<keyword evidence="15" id="KW-1185">Reference proteome</keyword>
<feature type="compositionally biased region" description="Acidic residues" evidence="12">
    <location>
        <begin position="144"/>
        <end position="166"/>
    </location>
</feature>
<evidence type="ECO:0000256" key="8">
    <source>
        <dbReference type="ARBA" id="ARBA00022840"/>
    </source>
</evidence>
<evidence type="ECO:0000259" key="13">
    <source>
        <dbReference type="PROSITE" id="PS50893"/>
    </source>
</evidence>
<feature type="region of interest" description="Disordered" evidence="12">
    <location>
        <begin position="271"/>
        <end position="319"/>
    </location>
</feature>
<feature type="compositionally biased region" description="Basic residues" evidence="12">
    <location>
        <begin position="71"/>
        <end position="83"/>
    </location>
</feature>
<dbReference type="HOGENOM" id="CLU_000604_36_5_1"/>
<dbReference type="SMR" id="B4NCT8"/>
<dbReference type="PROSITE" id="PS00211">
    <property type="entry name" value="ABC_TRANSPORTER_1"/>
    <property type="match status" value="1"/>
</dbReference>
<dbReference type="Proteomes" id="UP000007798">
    <property type="component" value="Unassembled WGS sequence"/>
</dbReference>
<feature type="compositionally biased region" description="Basic residues" evidence="12">
    <location>
        <begin position="130"/>
        <end position="139"/>
    </location>
</feature>
<comment type="subcellular location">
    <subcellularLocation>
        <location evidence="2">Cytoplasm</location>
    </subcellularLocation>
    <subcellularLocation>
        <location evidence="1">Nucleus envelope</location>
    </subcellularLocation>
    <subcellularLocation>
        <location evidence="3">Nucleus</location>
        <location evidence="3">Nucleoplasm</location>
    </subcellularLocation>
</comment>
<feature type="compositionally biased region" description="Basic residues" evidence="12">
    <location>
        <begin position="213"/>
        <end position="225"/>
    </location>
</feature>
<dbReference type="STRING" id="7260.B4NCT8"/>
<dbReference type="Pfam" id="PF00005">
    <property type="entry name" value="ABC_tran"/>
    <property type="match status" value="2"/>
</dbReference>
<dbReference type="InterPro" id="IPR050611">
    <property type="entry name" value="ABCF"/>
</dbReference>
<dbReference type="InterPro" id="IPR027417">
    <property type="entry name" value="P-loop_NTPase"/>
</dbReference>
<evidence type="ECO:0000313" key="15">
    <source>
        <dbReference type="Proteomes" id="UP000007798"/>
    </source>
</evidence>
<sequence>MSKAKSKKKQQQLFDDDDEQQLEKVPEKKQTAKKGGKKGKQRGGDSSDEEPTRQEADELESIASSNQSKQQQKKSAKKSKKGKKNDDWSDQDEDEKPIGKQKQHEVEDLDDDDEVEAARPAAKKQQQQSKKNKKNKKKAQSGFSDDDEPTPDLELEVQSEEEESDAVPEIAKKSKKKQPKNKFQAKEEEEEDELEDELDEEDDLEPEEEVKPAPKKTNKQQKKKAIAVSEDEEEGEAQPAVEVVDPVKKQESTNEAEARLNEKVAAIKLEESTVVTPEPEAIVEEEAEAEEEKDSQQVDNKEKKLTHKEKKKQKKQQEYERQMELMTKKGGSGHSDLDNNFTMSQVQKSAGQQAALEHAVDIKIENFTISAKGNDLFVNANLLIAHGRRYGLVGPNGHGKTTLLRHIATRAFAIPPNIDVLLCEQEVVATDKTAIQTILEADVRRTELLKKSEDLEKQFANGDLTVQEELNDTFAELKAIGAYSAEARARRILAGLGFSKEMQDRPTNKFSGGWRMRVSLARALYLEPTLLMLDEPTNHLDLNAVIWLDNYLQGWKKTLLIVSHDQSFLDNVCNEIIHLDQKKLQYYKGNYSMFKKMFVQKRREMIKEYEKQEKRLRELKAHGQSKKAAEKKQKESLTRKQEKNKSKQQKQDEDEGPQELLARPKEYIVKFRFPEPSQLQPPILGVHNVTFSFPGQKPLFIKADFGIDLTSRVAIVGPNGVGKSTFLKLLLGELEPQEGEQRKNHRLHVGRFDQHSGEHLTAEESAAEYLQRLFNLPHEKARKALGSFGLVSHAHTIKMKDLSGGQKARVALAELCLSAPDVLILDEPTNNLDIESIDALAEAINEYEGGVIIVSHDERLIRETGCTLYVIEDQTINEIDGEFDDYRKEVLDSLGEVVNNPSVVANAAVLQ</sequence>
<accession>B4NCT8</accession>
<evidence type="ECO:0000256" key="7">
    <source>
        <dbReference type="ARBA" id="ARBA00022741"/>
    </source>
</evidence>
<dbReference type="NCBIfam" id="NF000355">
    <property type="entry name" value="ribo_prot_ABC_F"/>
    <property type="match status" value="1"/>
</dbReference>
<evidence type="ECO:0000256" key="5">
    <source>
        <dbReference type="ARBA" id="ARBA00022553"/>
    </source>
</evidence>
<evidence type="ECO:0000256" key="11">
    <source>
        <dbReference type="ARBA" id="ARBA00073921"/>
    </source>
</evidence>
<reference evidence="14 15" key="1">
    <citation type="journal article" date="2007" name="Nature">
        <title>Evolution of genes and genomes on the Drosophila phylogeny.</title>
        <authorList>
            <consortium name="Drosophila 12 Genomes Consortium"/>
            <person name="Clark A.G."/>
            <person name="Eisen M.B."/>
            <person name="Smith D.R."/>
            <person name="Bergman C.M."/>
            <person name="Oliver B."/>
            <person name="Markow T.A."/>
            <person name="Kaufman T.C."/>
            <person name="Kellis M."/>
            <person name="Gelbart W."/>
            <person name="Iyer V.N."/>
            <person name="Pollard D.A."/>
            <person name="Sackton T.B."/>
            <person name="Larracuente A.M."/>
            <person name="Singh N.D."/>
            <person name="Abad J.P."/>
            <person name="Abt D.N."/>
            <person name="Adryan B."/>
            <person name="Aguade M."/>
            <person name="Akashi H."/>
            <person name="Anderson W.W."/>
            <person name="Aquadro C.F."/>
            <person name="Ardell D.H."/>
            <person name="Arguello R."/>
            <person name="Artieri C.G."/>
            <person name="Barbash D.A."/>
            <person name="Barker D."/>
            <person name="Barsanti P."/>
            <person name="Batterham P."/>
            <person name="Batzoglou S."/>
            <person name="Begun D."/>
            <person name="Bhutkar A."/>
            <person name="Blanco E."/>
            <person name="Bosak S.A."/>
            <person name="Bradley R.K."/>
            <person name="Brand A.D."/>
            <person name="Brent M.R."/>
            <person name="Brooks A.N."/>
            <person name="Brown R.H."/>
            <person name="Butlin R.K."/>
            <person name="Caggese C."/>
            <person name="Calvi B.R."/>
            <person name="Bernardo de Carvalho A."/>
            <person name="Caspi A."/>
            <person name="Castrezana S."/>
            <person name="Celniker S.E."/>
            <person name="Chang J.L."/>
            <person name="Chapple C."/>
            <person name="Chatterji S."/>
            <person name="Chinwalla A."/>
            <person name="Civetta A."/>
            <person name="Clifton S.W."/>
            <person name="Comeron J.M."/>
            <person name="Costello J.C."/>
            <person name="Coyne J.A."/>
            <person name="Daub J."/>
            <person name="David R.G."/>
            <person name="Delcher A.L."/>
            <person name="Delehaunty K."/>
            <person name="Do C.B."/>
            <person name="Ebling H."/>
            <person name="Edwards K."/>
            <person name="Eickbush T."/>
            <person name="Evans J.D."/>
            <person name="Filipski A."/>
            <person name="Findeiss S."/>
            <person name="Freyhult E."/>
            <person name="Fulton L."/>
            <person name="Fulton R."/>
            <person name="Garcia A.C."/>
            <person name="Gardiner A."/>
            <person name="Garfield D.A."/>
            <person name="Garvin B.E."/>
            <person name="Gibson G."/>
            <person name="Gilbert D."/>
            <person name="Gnerre S."/>
            <person name="Godfrey J."/>
            <person name="Good R."/>
            <person name="Gotea V."/>
            <person name="Gravely B."/>
            <person name="Greenberg A.J."/>
            <person name="Griffiths-Jones S."/>
            <person name="Gross S."/>
            <person name="Guigo R."/>
            <person name="Gustafson E.A."/>
            <person name="Haerty W."/>
            <person name="Hahn M.W."/>
            <person name="Halligan D.L."/>
            <person name="Halpern A.L."/>
            <person name="Halter G.M."/>
            <person name="Han M.V."/>
            <person name="Heger A."/>
            <person name="Hillier L."/>
            <person name="Hinrichs A.S."/>
            <person name="Holmes I."/>
            <person name="Hoskins R.A."/>
            <person name="Hubisz M.J."/>
            <person name="Hultmark D."/>
            <person name="Huntley M.A."/>
            <person name="Jaffe D.B."/>
            <person name="Jagadeeshan S."/>
            <person name="Jeck W.R."/>
            <person name="Johnson J."/>
            <person name="Jones C.D."/>
            <person name="Jordan W.C."/>
            <person name="Karpen G.H."/>
            <person name="Kataoka E."/>
            <person name="Keightley P.D."/>
            <person name="Kheradpour P."/>
            <person name="Kirkness E.F."/>
            <person name="Koerich L.B."/>
            <person name="Kristiansen K."/>
            <person name="Kudrna D."/>
            <person name="Kulathinal R.J."/>
            <person name="Kumar S."/>
            <person name="Kwok R."/>
            <person name="Lander E."/>
            <person name="Langley C.H."/>
            <person name="Lapoint R."/>
            <person name="Lazzaro B.P."/>
            <person name="Lee S.J."/>
            <person name="Levesque L."/>
            <person name="Li R."/>
            <person name="Lin C.F."/>
            <person name="Lin M.F."/>
            <person name="Lindblad-Toh K."/>
            <person name="Llopart A."/>
            <person name="Long M."/>
            <person name="Low L."/>
            <person name="Lozovsky E."/>
            <person name="Lu J."/>
            <person name="Luo M."/>
            <person name="Machado C.A."/>
            <person name="Makalowski W."/>
            <person name="Marzo M."/>
            <person name="Matsuda M."/>
            <person name="Matzkin L."/>
            <person name="McAllister B."/>
            <person name="McBride C.S."/>
            <person name="McKernan B."/>
            <person name="McKernan K."/>
            <person name="Mendez-Lago M."/>
            <person name="Minx P."/>
            <person name="Mollenhauer M.U."/>
            <person name="Montooth K."/>
            <person name="Mount S.M."/>
            <person name="Mu X."/>
            <person name="Myers E."/>
            <person name="Negre B."/>
            <person name="Newfeld S."/>
            <person name="Nielsen R."/>
            <person name="Noor M.A."/>
            <person name="O'Grady P."/>
            <person name="Pachter L."/>
            <person name="Papaceit M."/>
            <person name="Parisi M.J."/>
            <person name="Parisi M."/>
            <person name="Parts L."/>
            <person name="Pedersen J.S."/>
            <person name="Pesole G."/>
            <person name="Phillippy A.M."/>
            <person name="Ponting C.P."/>
            <person name="Pop M."/>
            <person name="Porcelli D."/>
            <person name="Powell J.R."/>
            <person name="Prohaska S."/>
            <person name="Pruitt K."/>
            <person name="Puig M."/>
            <person name="Quesneville H."/>
            <person name="Ram K.R."/>
            <person name="Rand D."/>
            <person name="Rasmussen M.D."/>
            <person name="Reed L.K."/>
            <person name="Reenan R."/>
            <person name="Reily A."/>
            <person name="Remington K.A."/>
            <person name="Rieger T.T."/>
            <person name="Ritchie M.G."/>
            <person name="Robin C."/>
            <person name="Rogers Y.H."/>
            <person name="Rohde C."/>
            <person name="Rozas J."/>
            <person name="Rubenfield M.J."/>
            <person name="Ruiz A."/>
            <person name="Russo S."/>
            <person name="Salzberg S.L."/>
            <person name="Sanchez-Gracia A."/>
            <person name="Saranga D.J."/>
            <person name="Sato H."/>
            <person name="Schaeffer S.W."/>
            <person name="Schatz M.C."/>
            <person name="Schlenke T."/>
            <person name="Schwartz R."/>
            <person name="Segarra C."/>
            <person name="Singh R.S."/>
            <person name="Sirot L."/>
            <person name="Sirota M."/>
            <person name="Sisneros N.B."/>
            <person name="Smith C.D."/>
            <person name="Smith T.F."/>
            <person name="Spieth J."/>
            <person name="Stage D.E."/>
            <person name="Stark A."/>
            <person name="Stephan W."/>
            <person name="Strausberg R.L."/>
            <person name="Strempel S."/>
            <person name="Sturgill D."/>
            <person name="Sutton G."/>
            <person name="Sutton G.G."/>
            <person name="Tao W."/>
            <person name="Teichmann S."/>
            <person name="Tobari Y.N."/>
            <person name="Tomimura Y."/>
            <person name="Tsolas J.M."/>
            <person name="Valente V.L."/>
            <person name="Venter E."/>
            <person name="Venter J.C."/>
            <person name="Vicario S."/>
            <person name="Vieira F.G."/>
            <person name="Vilella A.J."/>
            <person name="Villasante A."/>
            <person name="Walenz B."/>
            <person name="Wang J."/>
            <person name="Wasserman M."/>
            <person name="Watts T."/>
            <person name="Wilson D."/>
            <person name="Wilson R.K."/>
            <person name="Wing R.A."/>
            <person name="Wolfner M.F."/>
            <person name="Wong A."/>
            <person name="Wong G.K."/>
            <person name="Wu C.I."/>
            <person name="Wu G."/>
            <person name="Yamamoto D."/>
            <person name="Yang H.P."/>
            <person name="Yang S.P."/>
            <person name="Yorke J.A."/>
            <person name="Yoshida K."/>
            <person name="Zdobnov E."/>
            <person name="Zhang P."/>
            <person name="Zhang Y."/>
            <person name="Zimin A.V."/>
            <person name="Baldwin J."/>
            <person name="Abdouelleil A."/>
            <person name="Abdulkadir J."/>
            <person name="Abebe A."/>
            <person name="Abera B."/>
            <person name="Abreu J."/>
            <person name="Acer S.C."/>
            <person name="Aftuck L."/>
            <person name="Alexander A."/>
            <person name="An P."/>
            <person name="Anderson E."/>
            <person name="Anderson S."/>
            <person name="Arachi H."/>
            <person name="Azer M."/>
            <person name="Bachantsang P."/>
            <person name="Barry A."/>
            <person name="Bayul T."/>
            <person name="Berlin A."/>
            <person name="Bessette D."/>
            <person name="Bloom T."/>
            <person name="Blye J."/>
            <person name="Boguslavskiy L."/>
            <person name="Bonnet C."/>
            <person name="Boukhgalter B."/>
            <person name="Bourzgui I."/>
            <person name="Brown A."/>
            <person name="Cahill P."/>
            <person name="Channer S."/>
            <person name="Cheshatsang Y."/>
            <person name="Chuda L."/>
            <person name="Citroen M."/>
            <person name="Collymore A."/>
            <person name="Cooke P."/>
            <person name="Costello M."/>
            <person name="D'Aco K."/>
            <person name="Daza R."/>
            <person name="De Haan G."/>
            <person name="DeGray S."/>
            <person name="DeMaso C."/>
            <person name="Dhargay N."/>
            <person name="Dooley K."/>
            <person name="Dooley E."/>
            <person name="Doricent M."/>
            <person name="Dorje P."/>
            <person name="Dorjee K."/>
            <person name="Dupes A."/>
            <person name="Elong R."/>
            <person name="Falk J."/>
            <person name="Farina A."/>
            <person name="Faro S."/>
            <person name="Ferguson D."/>
            <person name="Fisher S."/>
            <person name="Foley C.D."/>
            <person name="Franke A."/>
            <person name="Friedrich D."/>
            <person name="Gadbois L."/>
            <person name="Gearin G."/>
            <person name="Gearin C.R."/>
            <person name="Giannoukos G."/>
            <person name="Goode T."/>
            <person name="Graham J."/>
            <person name="Grandbois E."/>
            <person name="Grewal S."/>
            <person name="Gyaltsen K."/>
            <person name="Hafez N."/>
            <person name="Hagos B."/>
            <person name="Hall J."/>
            <person name="Henson C."/>
            <person name="Hollinger A."/>
            <person name="Honan T."/>
            <person name="Huard M.D."/>
            <person name="Hughes L."/>
            <person name="Hurhula B."/>
            <person name="Husby M.E."/>
            <person name="Kamat A."/>
            <person name="Kanga B."/>
            <person name="Kashin S."/>
            <person name="Khazanovich D."/>
            <person name="Kisner P."/>
            <person name="Lance K."/>
            <person name="Lara M."/>
            <person name="Lee W."/>
            <person name="Lennon N."/>
            <person name="Letendre F."/>
            <person name="LeVine R."/>
            <person name="Lipovsky A."/>
            <person name="Liu X."/>
            <person name="Liu J."/>
            <person name="Liu S."/>
            <person name="Lokyitsang T."/>
            <person name="Lokyitsang Y."/>
            <person name="Lubonja R."/>
            <person name="Lui A."/>
            <person name="MacDonald P."/>
            <person name="Magnisalis V."/>
            <person name="Maru K."/>
            <person name="Matthews C."/>
            <person name="McCusker W."/>
            <person name="McDonough S."/>
            <person name="Mehta T."/>
            <person name="Meldrim J."/>
            <person name="Meneus L."/>
            <person name="Mihai O."/>
            <person name="Mihalev A."/>
            <person name="Mihova T."/>
            <person name="Mittelman R."/>
            <person name="Mlenga V."/>
            <person name="Montmayeur A."/>
            <person name="Mulrain L."/>
            <person name="Navidi A."/>
            <person name="Naylor J."/>
            <person name="Negash T."/>
            <person name="Nguyen T."/>
            <person name="Nguyen N."/>
            <person name="Nicol R."/>
            <person name="Norbu C."/>
            <person name="Norbu N."/>
            <person name="Novod N."/>
            <person name="O'Neill B."/>
            <person name="Osman S."/>
            <person name="Markiewicz E."/>
            <person name="Oyono O.L."/>
            <person name="Patti C."/>
            <person name="Phunkhang P."/>
            <person name="Pierre F."/>
            <person name="Priest M."/>
            <person name="Raghuraman S."/>
            <person name="Rege F."/>
            <person name="Reyes R."/>
            <person name="Rise C."/>
            <person name="Rogov P."/>
            <person name="Ross K."/>
            <person name="Ryan E."/>
            <person name="Settipalli S."/>
            <person name="Shea T."/>
            <person name="Sherpa N."/>
            <person name="Shi L."/>
            <person name="Shih D."/>
            <person name="Sparrow T."/>
            <person name="Spaulding J."/>
            <person name="Stalker J."/>
            <person name="Stange-Thomann N."/>
            <person name="Stavropoulos S."/>
            <person name="Stone C."/>
            <person name="Strader C."/>
            <person name="Tesfaye S."/>
            <person name="Thomson T."/>
            <person name="Thoulutsang Y."/>
            <person name="Thoulutsang D."/>
            <person name="Topham K."/>
            <person name="Topping I."/>
            <person name="Tsamla T."/>
            <person name="Vassiliev H."/>
            <person name="Vo A."/>
            <person name="Wangchuk T."/>
            <person name="Wangdi T."/>
            <person name="Weiand M."/>
            <person name="Wilkinson J."/>
            <person name="Wilson A."/>
            <person name="Yadav S."/>
            <person name="Young G."/>
            <person name="Yu Q."/>
            <person name="Zembek L."/>
            <person name="Zhong D."/>
            <person name="Zimmer A."/>
            <person name="Zwirko Z."/>
            <person name="Jaffe D.B."/>
            <person name="Alvarez P."/>
            <person name="Brockman W."/>
            <person name="Butler J."/>
            <person name="Chin C."/>
            <person name="Gnerre S."/>
            <person name="Grabherr M."/>
            <person name="Kleber M."/>
            <person name="Mauceli E."/>
            <person name="MacCallum I."/>
        </authorList>
    </citation>
    <scope>NUCLEOTIDE SEQUENCE [LARGE SCALE GENOMIC DNA]</scope>
    <source>
        <strain evidence="15">Tucson 14030-0811.24</strain>
    </source>
</reference>
<evidence type="ECO:0000256" key="2">
    <source>
        <dbReference type="ARBA" id="ARBA00004496"/>
    </source>
</evidence>
<feature type="compositionally biased region" description="Basic and acidic residues" evidence="12">
    <location>
        <begin position="42"/>
        <end position="56"/>
    </location>
</feature>
<dbReference type="FunFam" id="3.40.50.300:FF:000471">
    <property type="entry name" value="ATP-binding cassette, sub-family F (GCN20), member 1"/>
    <property type="match status" value="1"/>
</dbReference>
<dbReference type="FunFam" id="3.40.50.300:FF:000472">
    <property type="entry name" value="ATP-binding cassette, sub-family F (GCN20), member 1"/>
    <property type="match status" value="1"/>
</dbReference>
<evidence type="ECO:0000256" key="1">
    <source>
        <dbReference type="ARBA" id="ARBA00004259"/>
    </source>
</evidence>
<dbReference type="EMBL" id="CH964239">
    <property type="protein sequence ID" value="EDW82647.2"/>
    <property type="molecule type" value="Genomic_DNA"/>
</dbReference>
<dbReference type="InterPro" id="IPR017871">
    <property type="entry name" value="ABC_transporter-like_CS"/>
</dbReference>
<feature type="compositionally biased region" description="Acidic residues" evidence="12">
    <location>
        <begin position="281"/>
        <end position="293"/>
    </location>
</feature>
<feature type="domain" description="ABC transporter" evidence="13">
    <location>
        <begin position="362"/>
        <end position="606"/>
    </location>
</feature>
<dbReference type="GO" id="GO:0005635">
    <property type="term" value="C:nuclear envelope"/>
    <property type="evidence" value="ECO:0007669"/>
    <property type="project" value="UniProtKB-SubCell"/>
</dbReference>
<evidence type="ECO:0000256" key="3">
    <source>
        <dbReference type="ARBA" id="ARBA00004642"/>
    </source>
</evidence>
<feature type="compositionally biased region" description="Basic residues" evidence="12">
    <location>
        <begin position="304"/>
        <end position="314"/>
    </location>
</feature>
<dbReference type="PROSITE" id="PS50893">
    <property type="entry name" value="ABC_TRANSPORTER_2"/>
    <property type="match status" value="2"/>
</dbReference>
<keyword evidence="6" id="KW-0677">Repeat</keyword>
<dbReference type="GO" id="GO:0016887">
    <property type="term" value="F:ATP hydrolysis activity"/>
    <property type="evidence" value="ECO:0007669"/>
    <property type="project" value="InterPro"/>
</dbReference>
<feature type="region of interest" description="Disordered" evidence="12">
    <location>
        <begin position="1"/>
        <end position="258"/>
    </location>
</feature>
<keyword evidence="10" id="KW-0539">Nucleus</keyword>
<dbReference type="OrthoDB" id="2110130at2759"/>
<dbReference type="eggNOG" id="KOG0066">
    <property type="taxonomic scope" value="Eukaryota"/>
</dbReference>
<dbReference type="Gene3D" id="3.40.50.300">
    <property type="entry name" value="P-loop containing nucleotide triphosphate hydrolases"/>
    <property type="match status" value="2"/>
</dbReference>
<feature type="compositionally biased region" description="Basic and acidic residues" evidence="12">
    <location>
        <begin position="294"/>
        <end position="303"/>
    </location>
</feature>
<keyword evidence="5" id="KW-0597">Phosphoprotein</keyword>
<feature type="region of interest" description="Disordered" evidence="12">
    <location>
        <begin position="617"/>
        <end position="659"/>
    </location>
</feature>
<evidence type="ECO:0000256" key="4">
    <source>
        <dbReference type="ARBA" id="ARBA00022490"/>
    </source>
</evidence>
<dbReference type="InterPro" id="IPR003439">
    <property type="entry name" value="ABC_transporter-like_ATP-bd"/>
</dbReference>
<dbReference type="SMART" id="SM00382">
    <property type="entry name" value="AAA"/>
    <property type="match status" value="2"/>
</dbReference>
<feature type="compositionally biased region" description="Acidic residues" evidence="12">
    <location>
        <begin position="187"/>
        <end position="208"/>
    </location>
</feature>
<dbReference type="PANTHER" id="PTHR19211:SF14">
    <property type="entry name" value="ATP-BINDING CASSETTE SUB-FAMILY F MEMBER 1"/>
    <property type="match status" value="1"/>
</dbReference>
<dbReference type="InParanoid" id="B4NCT8"/>
<dbReference type="KEGG" id="dwi:6649268"/>
<evidence type="ECO:0000313" key="14">
    <source>
        <dbReference type="EMBL" id="EDW82647.2"/>
    </source>
</evidence>
<feature type="compositionally biased region" description="Basic residues" evidence="12">
    <location>
        <begin position="1"/>
        <end position="10"/>
    </location>
</feature>
<dbReference type="GO" id="GO:0005524">
    <property type="term" value="F:ATP binding"/>
    <property type="evidence" value="ECO:0007669"/>
    <property type="project" value="UniProtKB-KW"/>
</dbReference>
<dbReference type="GO" id="GO:0005654">
    <property type="term" value="C:nucleoplasm"/>
    <property type="evidence" value="ECO:0007669"/>
    <property type="project" value="UniProtKB-SubCell"/>
</dbReference>
<gene>
    <name evidence="14" type="primary">Dwil\GK25023</name>
    <name evidence="14" type="ORF">Dwil_GK25023</name>
</gene>
<name>B4NCT8_DROWI</name>
<evidence type="ECO:0000256" key="10">
    <source>
        <dbReference type="ARBA" id="ARBA00023242"/>
    </source>
</evidence>
<dbReference type="CDD" id="cd03221">
    <property type="entry name" value="ABCF_EF-3"/>
    <property type="match status" value="2"/>
</dbReference>
<organism evidence="14 15">
    <name type="scientific">Drosophila willistoni</name>
    <name type="common">Fruit fly</name>
    <dbReference type="NCBI Taxonomy" id="7260"/>
    <lineage>
        <taxon>Eukaryota</taxon>
        <taxon>Metazoa</taxon>
        <taxon>Ecdysozoa</taxon>
        <taxon>Arthropoda</taxon>
        <taxon>Hexapoda</taxon>
        <taxon>Insecta</taxon>
        <taxon>Pterygota</taxon>
        <taxon>Neoptera</taxon>
        <taxon>Endopterygota</taxon>
        <taxon>Diptera</taxon>
        <taxon>Brachycera</taxon>
        <taxon>Muscomorpha</taxon>
        <taxon>Ephydroidea</taxon>
        <taxon>Drosophilidae</taxon>
        <taxon>Drosophila</taxon>
        <taxon>Sophophora</taxon>
    </lineage>
</organism>
<dbReference type="AlphaFoldDB" id="B4NCT8"/>
<proteinExistence type="predicted"/>
<evidence type="ECO:0000256" key="12">
    <source>
        <dbReference type="SAM" id="MobiDB-lite"/>
    </source>
</evidence>
<feature type="compositionally biased region" description="Basic and acidic residues" evidence="12">
    <location>
        <begin position="245"/>
        <end position="258"/>
    </location>
</feature>
<evidence type="ECO:0000256" key="6">
    <source>
        <dbReference type="ARBA" id="ARBA00022737"/>
    </source>
</evidence>
<feature type="compositionally biased region" description="Basic residues" evidence="12">
    <location>
        <begin position="31"/>
        <end position="41"/>
    </location>
</feature>
<feature type="compositionally biased region" description="Basic and acidic residues" evidence="12">
    <location>
        <begin position="96"/>
        <end position="106"/>
    </location>
</feature>
<feature type="compositionally biased region" description="Basic and acidic residues" evidence="12">
    <location>
        <begin position="617"/>
        <end position="651"/>
    </location>
</feature>
<dbReference type="GO" id="GO:0005737">
    <property type="term" value="C:cytoplasm"/>
    <property type="evidence" value="ECO:0007669"/>
    <property type="project" value="UniProtKB-SubCell"/>
</dbReference>
<protein>
    <recommendedName>
        <fullName evidence="11">ATP-binding cassette sub-family F member 1</fullName>
    </recommendedName>
</protein>
<dbReference type="PANTHER" id="PTHR19211">
    <property type="entry name" value="ATP-BINDING TRANSPORT PROTEIN-RELATED"/>
    <property type="match status" value="1"/>
</dbReference>
<keyword evidence="4" id="KW-0963">Cytoplasm</keyword>
<dbReference type="SUPFAM" id="SSF52540">
    <property type="entry name" value="P-loop containing nucleoside triphosphate hydrolases"/>
    <property type="match status" value="2"/>
</dbReference>
<dbReference type="InterPro" id="IPR003593">
    <property type="entry name" value="AAA+_ATPase"/>
</dbReference>
<feature type="compositionally biased region" description="Basic and acidic residues" evidence="12">
    <location>
        <begin position="21"/>
        <end position="30"/>
    </location>
</feature>
<evidence type="ECO:0000256" key="9">
    <source>
        <dbReference type="ARBA" id="ARBA00023159"/>
    </source>
</evidence>
<keyword evidence="7" id="KW-0547">Nucleotide-binding</keyword>